<dbReference type="SUPFAM" id="SSF88713">
    <property type="entry name" value="Glycoside hydrolase/deacetylase"/>
    <property type="match status" value="1"/>
</dbReference>
<proteinExistence type="predicted"/>
<evidence type="ECO:0000259" key="1">
    <source>
        <dbReference type="PROSITE" id="PS51677"/>
    </source>
</evidence>
<dbReference type="EMBL" id="JBHUKR010000021">
    <property type="protein sequence ID" value="MFD2421086.1"/>
    <property type="molecule type" value="Genomic_DNA"/>
</dbReference>
<dbReference type="PROSITE" id="PS51677">
    <property type="entry name" value="NODB"/>
    <property type="match status" value="1"/>
</dbReference>
<dbReference type="Gene3D" id="3.20.20.370">
    <property type="entry name" value="Glycoside hydrolase/deacetylase"/>
    <property type="match status" value="1"/>
</dbReference>
<gene>
    <name evidence="2" type="ORF">ACFSXZ_32635</name>
</gene>
<organism evidence="2 3">
    <name type="scientific">Amycolatopsis pigmentata</name>
    <dbReference type="NCBI Taxonomy" id="450801"/>
    <lineage>
        <taxon>Bacteria</taxon>
        <taxon>Bacillati</taxon>
        <taxon>Actinomycetota</taxon>
        <taxon>Actinomycetes</taxon>
        <taxon>Pseudonocardiales</taxon>
        <taxon>Pseudonocardiaceae</taxon>
        <taxon>Amycolatopsis</taxon>
    </lineage>
</organism>
<evidence type="ECO:0000313" key="3">
    <source>
        <dbReference type="Proteomes" id="UP001597417"/>
    </source>
</evidence>
<protein>
    <submittedName>
        <fullName evidence="2">Polysaccharide deacetylase family protein</fullName>
    </submittedName>
</protein>
<keyword evidence="3" id="KW-1185">Reference proteome</keyword>
<dbReference type="PANTHER" id="PTHR43123:SF4">
    <property type="entry name" value="POLYSACCHARIDE DEACETYLASE"/>
    <property type="match status" value="1"/>
</dbReference>
<name>A0ABW5G850_9PSEU</name>
<accession>A0ABW5G850</accession>
<comment type="caution">
    <text evidence="2">The sequence shown here is derived from an EMBL/GenBank/DDBJ whole genome shotgun (WGS) entry which is preliminary data.</text>
</comment>
<dbReference type="InterPro" id="IPR011330">
    <property type="entry name" value="Glyco_hydro/deAcase_b/a-brl"/>
</dbReference>
<dbReference type="Pfam" id="PF01522">
    <property type="entry name" value="Polysacc_deac_1"/>
    <property type="match status" value="1"/>
</dbReference>
<dbReference type="InterPro" id="IPR002509">
    <property type="entry name" value="NODB_dom"/>
</dbReference>
<evidence type="ECO:0000313" key="2">
    <source>
        <dbReference type="EMBL" id="MFD2421086.1"/>
    </source>
</evidence>
<sequence>MTTSPIMWPGGKKVAVMITGAVELWSPGHWPAYAPMAMAWPLAGAIDTHSVSWAEYGATTGIWRLLEILRAHHMPATFGVNGLVAERFPEAALAVHEAGHEIAAHSYAQDVIPALLDVSAEAENIRRCAEILERLTGVRPTGWMSPRATGTASTPCLLAEHGYTWSGDYNDHDLPRVLTTPAGHLVTIMHSELSDVRGVAGPRAYLAGHVDLLDDVLAGDGPGVFNLTVHAHVGGRPLLSGMFDRILDRVEQVRDDVWIATHQQVAEHVLAAHLVQRKDSATGNG</sequence>
<dbReference type="PANTHER" id="PTHR43123">
    <property type="entry name" value="POLYSACCHARIDE DEACETYLASE-RELATED"/>
    <property type="match status" value="1"/>
</dbReference>
<dbReference type="CDD" id="cd10916">
    <property type="entry name" value="CE4_PuuE_HpPgdA_like"/>
    <property type="match status" value="1"/>
</dbReference>
<reference evidence="3" key="1">
    <citation type="journal article" date="2019" name="Int. J. Syst. Evol. Microbiol.">
        <title>The Global Catalogue of Microorganisms (GCM) 10K type strain sequencing project: providing services to taxonomists for standard genome sequencing and annotation.</title>
        <authorList>
            <consortium name="The Broad Institute Genomics Platform"/>
            <consortium name="The Broad Institute Genome Sequencing Center for Infectious Disease"/>
            <person name="Wu L."/>
            <person name="Ma J."/>
        </authorList>
    </citation>
    <scope>NUCLEOTIDE SEQUENCE [LARGE SCALE GENOMIC DNA]</scope>
    <source>
        <strain evidence="3">CGMCC 4.7645</strain>
    </source>
</reference>
<dbReference type="Proteomes" id="UP001597417">
    <property type="component" value="Unassembled WGS sequence"/>
</dbReference>
<feature type="domain" description="NodB homology" evidence="1">
    <location>
        <begin position="48"/>
        <end position="260"/>
    </location>
</feature>
<dbReference type="RefSeq" id="WP_378269484.1">
    <property type="nucleotide sequence ID" value="NZ_JBHUKR010000021.1"/>
</dbReference>